<name>A0A017T770_9BACT</name>
<protein>
    <submittedName>
        <fullName evidence="1">Uncharacterized protein</fullName>
    </submittedName>
</protein>
<dbReference type="Pfam" id="PF13665">
    <property type="entry name" value="Tox-PAAR-like"/>
    <property type="match status" value="1"/>
</dbReference>
<evidence type="ECO:0000313" key="2">
    <source>
        <dbReference type="Proteomes" id="UP000019678"/>
    </source>
</evidence>
<accession>A0A017T770</accession>
<keyword evidence="2" id="KW-1185">Reference proteome</keyword>
<dbReference type="eggNOG" id="COG0793">
    <property type="taxonomic scope" value="Bacteria"/>
</dbReference>
<sequence>MFANTQMGGLNLGFPDVCLTPAPPAPAPIPIPYPNLSIGPMGVPFVPMVLYGGTPAHNLATMIPISMGDNPGIATGVASGTVMGPTRSITAAFSVLVGGLPATRLTSVNIHNSTNAPGMRIVPSQVRVLLLAP</sequence>
<evidence type="ECO:0000313" key="1">
    <source>
        <dbReference type="EMBL" id="EYF05088.1"/>
    </source>
</evidence>
<dbReference type="Proteomes" id="UP000019678">
    <property type="component" value="Unassembled WGS sequence"/>
</dbReference>
<dbReference type="OrthoDB" id="5513456at2"/>
<organism evidence="1 2">
    <name type="scientific">Chondromyces apiculatus DSM 436</name>
    <dbReference type="NCBI Taxonomy" id="1192034"/>
    <lineage>
        <taxon>Bacteria</taxon>
        <taxon>Pseudomonadati</taxon>
        <taxon>Myxococcota</taxon>
        <taxon>Polyangia</taxon>
        <taxon>Polyangiales</taxon>
        <taxon>Polyangiaceae</taxon>
        <taxon>Chondromyces</taxon>
    </lineage>
</organism>
<dbReference type="STRING" id="1192034.CAP_3678"/>
<gene>
    <name evidence="1" type="ORF">CAP_3678</name>
</gene>
<proteinExistence type="predicted"/>
<comment type="caution">
    <text evidence="1">The sequence shown here is derived from an EMBL/GenBank/DDBJ whole genome shotgun (WGS) entry which is preliminary data.</text>
</comment>
<dbReference type="AlphaFoldDB" id="A0A017T770"/>
<dbReference type="RefSeq" id="WP_044242997.1">
    <property type="nucleotide sequence ID" value="NZ_ASRX01000027.1"/>
</dbReference>
<reference evidence="1 2" key="1">
    <citation type="submission" date="2013-05" db="EMBL/GenBank/DDBJ databases">
        <title>Genome assembly of Chondromyces apiculatus DSM 436.</title>
        <authorList>
            <person name="Sharma G."/>
            <person name="Khatri I."/>
            <person name="Kaur C."/>
            <person name="Mayilraj S."/>
            <person name="Subramanian S."/>
        </authorList>
    </citation>
    <scope>NUCLEOTIDE SEQUENCE [LARGE SCALE GENOMIC DNA]</scope>
    <source>
        <strain evidence="1 2">DSM 436</strain>
    </source>
</reference>
<dbReference type="EMBL" id="ASRX01000027">
    <property type="protein sequence ID" value="EYF05088.1"/>
    <property type="molecule type" value="Genomic_DNA"/>
</dbReference>